<dbReference type="Gene3D" id="3.30.559.10">
    <property type="entry name" value="Chloramphenicol acetyltransferase-like domain"/>
    <property type="match status" value="1"/>
</dbReference>
<dbReference type="CDD" id="cd06849">
    <property type="entry name" value="lipoyl_domain"/>
    <property type="match status" value="1"/>
</dbReference>
<dbReference type="GO" id="GO:0045254">
    <property type="term" value="C:pyruvate dehydrogenase complex"/>
    <property type="evidence" value="ECO:0007669"/>
    <property type="project" value="InterPro"/>
</dbReference>
<dbReference type="Proteomes" id="UP000317155">
    <property type="component" value="Unassembled WGS sequence"/>
</dbReference>
<dbReference type="SUPFAM" id="SSF52777">
    <property type="entry name" value="CoA-dependent acyltransferases"/>
    <property type="match status" value="1"/>
</dbReference>
<protein>
    <submittedName>
        <fullName evidence="2">2-oxo acid dehydrogenase subunit E2</fullName>
    </submittedName>
</protein>
<dbReference type="AlphaFoldDB" id="A0A550JJH7"/>
<dbReference type="SUPFAM" id="SSF51230">
    <property type="entry name" value="Single hybrid motif"/>
    <property type="match status" value="1"/>
</dbReference>
<feature type="domain" description="2-oxoacid dehydrogenase acyltransferase catalytic" evidence="1">
    <location>
        <begin position="96"/>
        <end position="305"/>
    </location>
</feature>
<dbReference type="OrthoDB" id="9805770at2"/>
<proteinExistence type="predicted"/>
<accession>A0A550JJH7</accession>
<organism evidence="2 3">
    <name type="scientific">Trichloromonas acetexigens</name>
    <dbReference type="NCBI Taxonomy" id="38815"/>
    <lineage>
        <taxon>Bacteria</taxon>
        <taxon>Pseudomonadati</taxon>
        <taxon>Thermodesulfobacteriota</taxon>
        <taxon>Desulfuromonadia</taxon>
        <taxon>Desulfuromonadales</taxon>
        <taxon>Trichloromonadaceae</taxon>
        <taxon>Trichloromonas</taxon>
    </lineage>
</organism>
<dbReference type="InterPro" id="IPR011053">
    <property type="entry name" value="Single_hybrid_motif"/>
</dbReference>
<sequence length="313" mass="33764">MLSPIILPPLEESMQEATLVRWHVQEGCRVEPGVPLADFAIGGKTLLLSARESGEVVVLRIEEGCTVPVGTLLAVLDRAPAAHDEPSPSVPGKSVKVRRIIARKMQESWRTVPHFFVTVAVDMTDVIGLRKSLGVTINDFILAAVVRSLHEHPWVNSLWLDGEAVEQKTISLAMAVATEGGLYYPVLSDCGRLSLRELSRRAAELATKAHEGRLERREMAGGTFTVSNMGMLGVESFSAIITPPQAAVLAVGTIRGEVVVEEDGEPGIAPMLRLTLSADHRILDGADAAEFLGTLKSYLEAPITLEAKGDCEF</sequence>
<keyword evidence="3" id="KW-1185">Reference proteome</keyword>
<evidence type="ECO:0000313" key="3">
    <source>
        <dbReference type="Proteomes" id="UP000317155"/>
    </source>
</evidence>
<dbReference type="EMBL" id="VJVV01000002">
    <property type="protein sequence ID" value="TRO83323.1"/>
    <property type="molecule type" value="Genomic_DNA"/>
</dbReference>
<dbReference type="Pfam" id="PF00198">
    <property type="entry name" value="2-oxoacid_dh"/>
    <property type="match status" value="1"/>
</dbReference>
<dbReference type="GO" id="GO:0016746">
    <property type="term" value="F:acyltransferase activity"/>
    <property type="evidence" value="ECO:0007669"/>
    <property type="project" value="InterPro"/>
</dbReference>
<dbReference type="InterPro" id="IPR045257">
    <property type="entry name" value="E2/Pdx1"/>
</dbReference>
<dbReference type="InterPro" id="IPR001078">
    <property type="entry name" value="2-oxoacid_DH_actylTfrase"/>
</dbReference>
<dbReference type="RefSeq" id="WP_092056210.1">
    <property type="nucleotide sequence ID" value="NZ_FOJJ01000012.1"/>
</dbReference>
<dbReference type="PANTHER" id="PTHR23151">
    <property type="entry name" value="DIHYDROLIPOAMIDE ACETYL/SUCCINYL-TRANSFERASE-RELATED"/>
    <property type="match status" value="1"/>
</dbReference>
<comment type="caution">
    <text evidence="2">The sequence shown here is derived from an EMBL/GenBank/DDBJ whole genome shotgun (WGS) entry which is preliminary data.</text>
</comment>
<gene>
    <name evidence="2" type="ORF">FL622_04360</name>
</gene>
<dbReference type="Gene3D" id="2.40.50.100">
    <property type="match status" value="1"/>
</dbReference>
<evidence type="ECO:0000259" key="1">
    <source>
        <dbReference type="Pfam" id="PF00198"/>
    </source>
</evidence>
<reference evidence="2 3" key="1">
    <citation type="submission" date="2019-07" db="EMBL/GenBank/DDBJ databases">
        <title>Insights of Desulfuromonas acetexigens electromicrobiology.</title>
        <authorList>
            <person name="Katuri K."/>
            <person name="Sapireddy V."/>
            <person name="Shaw D.R."/>
            <person name="Saikaly P."/>
        </authorList>
    </citation>
    <scope>NUCLEOTIDE SEQUENCE [LARGE SCALE GENOMIC DNA]</scope>
    <source>
        <strain evidence="2 3">2873</strain>
    </source>
</reference>
<evidence type="ECO:0000313" key="2">
    <source>
        <dbReference type="EMBL" id="TRO83323.1"/>
    </source>
</evidence>
<name>A0A550JJH7_9BACT</name>
<dbReference type="GO" id="GO:0006086">
    <property type="term" value="P:pyruvate decarboxylation to acetyl-CoA"/>
    <property type="evidence" value="ECO:0007669"/>
    <property type="project" value="InterPro"/>
</dbReference>
<dbReference type="PANTHER" id="PTHR23151:SF90">
    <property type="entry name" value="DIHYDROLIPOYLLYSINE-RESIDUE ACETYLTRANSFERASE COMPONENT OF PYRUVATE DEHYDROGENASE COMPLEX, MITOCHONDRIAL-RELATED"/>
    <property type="match status" value="1"/>
</dbReference>
<dbReference type="InterPro" id="IPR023213">
    <property type="entry name" value="CAT-like_dom_sf"/>
</dbReference>